<dbReference type="InterPro" id="IPR050553">
    <property type="entry name" value="Thioredoxin_ResA/DsbE_sf"/>
</dbReference>
<feature type="domain" description="Thioredoxin" evidence="5">
    <location>
        <begin position="579"/>
        <end position="725"/>
    </location>
</feature>
<proteinExistence type="predicted"/>
<organism evidence="6 7">
    <name type="scientific">Butyricimonas faecihominis</name>
    <dbReference type="NCBI Taxonomy" id="1472416"/>
    <lineage>
        <taxon>Bacteria</taxon>
        <taxon>Pseudomonadati</taxon>
        <taxon>Bacteroidota</taxon>
        <taxon>Bacteroidia</taxon>
        <taxon>Bacteroidales</taxon>
        <taxon>Odoribacteraceae</taxon>
        <taxon>Butyricimonas</taxon>
    </lineage>
</organism>
<keyword evidence="6" id="KW-0413">Isomerase</keyword>
<dbReference type="AlphaFoldDB" id="A0A7W6HUL2"/>
<evidence type="ECO:0000256" key="4">
    <source>
        <dbReference type="ARBA" id="ARBA00023284"/>
    </source>
</evidence>
<dbReference type="Pfam" id="PF00085">
    <property type="entry name" value="Thioredoxin"/>
    <property type="match status" value="1"/>
</dbReference>
<evidence type="ECO:0000256" key="2">
    <source>
        <dbReference type="ARBA" id="ARBA00022748"/>
    </source>
</evidence>
<dbReference type="Pfam" id="PF08534">
    <property type="entry name" value="Redoxin"/>
    <property type="match status" value="1"/>
</dbReference>
<dbReference type="InterPro" id="IPR036249">
    <property type="entry name" value="Thioredoxin-like_sf"/>
</dbReference>
<dbReference type="Gene3D" id="3.40.30.10">
    <property type="entry name" value="Glutaredoxin"/>
    <property type="match status" value="2"/>
</dbReference>
<dbReference type="InterPro" id="IPR013766">
    <property type="entry name" value="Thioredoxin_domain"/>
</dbReference>
<evidence type="ECO:0000313" key="6">
    <source>
        <dbReference type="EMBL" id="MBB4025270.1"/>
    </source>
</evidence>
<dbReference type="EMBL" id="JACIES010000002">
    <property type="protein sequence ID" value="MBB4025270.1"/>
    <property type="molecule type" value="Genomic_DNA"/>
</dbReference>
<dbReference type="PANTHER" id="PTHR42852:SF6">
    <property type="entry name" value="THIOL:DISULFIDE INTERCHANGE PROTEIN DSBE"/>
    <property type="match status" value="1"/>
</dbReference>
<evidence type="ECO:0000313" key="7">
    <source>
        <dbReference type="Proteomes" id="UP000546007"/>
    </source>
</evidence>
<dbReference type="OrthoDB" id="1095838at2"/>
<dbReference type="GO" id="GO:0016853">
    <property type="term" value="F:isomerase activity"/>
    <property type="evidence" value="ECO:0007669"/>
    <property type="project" value="UniProtKB-KW"/>
</dbReference>
<reference evidence="6 7" key="1">
    <citation type="submission" date="2020-08" db="EMBL/GenBank/DDBJ databases">
        <title>Genomic Encyclopedia of Type Strains, Phase IV (KMG-IV): sequencing the most valuable type-strain genomes for metagenomic binning, comparative biology and taxonomic classification.</title>
        <authorList>
            <person name="Goeker M."/>
        </authorList>
    </citation>
    <scope>NUCLEOTIDE SEQUENCE [LARGE SCALE GENOMIC DNA]</scope>
    <source>
        <strain evidence="6 7">DSM 105721</strain>
    </source>
</reference>
<accession>A0A7W6HUL2</accession>
<keyword evidence="2" id="KW-0201">Cytochrome c-type biogenesis</keyword>
<gene>
    <name evidence="6" type="ORF">GGR14_001042</name>
</gene>
<name>A0A7W6HUL2_9BACT</name>
<keyword evidence="3" id="KW-1015">Disulfide bond</keyword>
<dbReference type="RefSeq" id="WP_124315800.1">
    <property type="nucleotide sequence ID" value="NZ_AP028155.1"/>
</dbReference>
<comment type="caution">
    <text evidence="6">The sequence shown here is derived from an EMBL/GenBank/DDBJ whole genome shotgun (WGS) entry which is preliminary data.</text>
</comment>
<evidence type="ECO:0000256" key="3">
    <source>
        <dbReference type="ARBA" id="ARBA00023157"/>
    </source>
</evidence>
<dbReference type="GO" id="GO:0030313">
    <property type="term" value="C:cell envelope"/>
    <property type="evidence" value="ECO:0007669"/>
    <property type="project" value="UniProtKB-SubCell"/>
</dbReference>
<dbReference type="InterPro" id="IPR017937">
    <property type="entry name" value="Thioredoxin_CS"/>
</dbReference>
<feature type="domain" description="Thioredoxin" evidence="5">
    <location>
        <begin position="9"/>
        <end position="136"/>
    </location>
</feature>
<comment type="subcellular location">
    <subcellularLocation>
        <location evidence="1">Cell envelope</location>
    </subcellularLocation>
</comment>
<keyword evidence="7" id="KW-1185">Reference proteome</keyword>
<dbReference type="PANTHER" id="PTHR42852">
    <property type="entry name" value="THIOL:DISULFIDE INTERCHANGE PROTEIN DSBE"/>
    <property type="match status" value="1"/>
</dbReference>
<sequence>MKINLILFWMIAVILPLSSFAQGVDFKSLTMKEAQAVAEKEKKMIFIDFYTTWCGPCKMMSSEVFTQDQVGEYFNRTFVNLKVDAEKGEGVELAKKYQVKAYPTFVVLRADGTEVYRTAGARPADEFVDKIRKGIDPKWSPEGLTRRYEKGERTPELVNEYALLQMESGNGEIGGKVVQEYFDKLSDKKRVKPENFFLYDRYTLNYKDPKADYMFANKDRFIKVNGKEVVEPLLYNWLRQEMIPFVMAKGVPDTGENLKALQDLETKIQKAALANPGCMSELDEIARVRWGGDLKAYLDICREKFASLESKDRFSILLSLGALQEENDTIKTLAAGLLRDHLDEFENTNRRVLYMTLLNLEGKKEYRLRASIDGVKKGKVTVSYFLRGKFEREDYEFDNHMIDISLAGRDTVAASVRLLCEELACPTARGNDYYPHFNFIVVPGEAAVVKVNAEKGKVAELEWQRGGSISHDFVRLNYDLLEADERDYNQLVMDNIIRGGDIRDYPDEFQASWDAGKRRVMAFIRENPNSFISVMELWEHYIWFDENEAEDIYNRFPANLKVSPYGRVIAQRLERSKDSRTGQSAKNFVKKDMNGKTVSLEKLRGKYVLLDFWGSWCGPCRASHPHLKELYEKYKKQVVFINVAQENVKDLNEARKLWKTAVKEDGMTWTQILNNEGRDEYDVVRLFNISSFPTKVLIDPNGVVVSRMVGGMVDAGEILKKVLGK</sequence>
<dbReference type="GO" id="GO:0017004">
    <property type="term" value="P:cytochrome complex assembly"/>
    <property type="evidence" value="ECO:0007669"/>
    <property type="project" value="UniProtKB-KW"/>
</dbReference>
<protein>
    <submittedName>
        <fullName evidence="6">Thiol-disulfide isomerase/thioredoxin</fullName>
    </submittedName>
</protein>
<dbReference type="Proteomes" id="UP000546007">
    <property type="component" value="Unassembled WGS sequence"/>
</dbReference>
<dbReference type="PROSITE" id="PS00194">
    <property type="entry name" value="THIOREDOXIN_1"/>
    <property type="match status" value="2"/>
</dbReference>
<evidence type="ECO:0000256" key="1">
    <source>
        <dbReference type="ARBA" id="ARBA00004196"/>
    </source>
</evidence>
<dbReference type="SUPFAM" id="SSF52833">
    <property type="entry name" value="Thioredoxin-like"/>
    <property type="match status" value="2"/>
</dbReference>
<dbReference type="CDD" id="cd02966">
    <property type="entry name" value="TlpA_like_family"/>
    <property type="match status" value="1"/>
</dbReference>
<dbReference type="CDD" id="cd02947">
    <property type="entry name" value="TRX_family"/>
    <property type="match status" value="1"/>
</dbReference>
<dbReference type="InterPro" id="IPR013740">
    <property type="entry name" value="Redoxin"/>
</dbReference>
<keyword evidence="4" id="KW-0676">Redox-active center</keyword>
<dbReference type="PROSITE" id="PS51352">
    <property type="entry name" value="THIOREDOXIN_2"/>
    <property type="match status" value="2"/>
</dbReference>
<dbReference type="GeneID" id="93099510"/>
<evidence type="ECO:0000259" key="5">
    <source>
        <dbReference type="PROSITE" id="PS51352"/>
    </source>
</evidence>